<dbReference type="EMBL" id="JAVRIE010000006">
    <property type="protein sequence ID" value="MDT0583787.1"/>
    <property type="molecule type" value="Genomic_DNA"/>
</dbReference>
<evidence type="ECO:0000313" key="3">
    <source>
        <dbReference type="Proteomes" id="UP001249020"/>
    </source>
</evidence>
<protein>
    <submittedName>
        <fullName evidence="2">Uncharacterized protein</fullName>
    </submittedName>
</protein>
<reference evidence="2 3" key="1">
    <citation type="submission" date="2023-09" db="EMBL/GenBank/DDBJ databases">
        <authorList>
            <person name="Rey-Velasco X."/>
        </authorList>
    </citation>
    <scope>NUCLEOTIDE SEQUENCE [LARGE SCALE GENOMIC DNA]</scope>
    <source>
        <strain evidence="2 3">W409</strain>
    </source>
</reference>
<organism evidence="2 3">
    <name type="scientific">Brumicola blandensis</name>
    <dbReference type="NCBI Taxonomy" id="3075611"/>
    <lineage>
        <taxon>Bacteria</taxon>
        <taxon>Pseudomonadati</taxon>
        <taxon>Pseudomonadota</taxon>
        <taxon>Gammaproteobacteria</taxon>
        <taxon>Alteromonadales</taxon>
        <taxon>Alteromonadaceae</taxon>
        <taxon>Brumicola</taxon>
    </lineage>
</organism>
<dbReference type="RefSeq" id="WP_311362550.1">
    <property type="nucleotide sequence ID" value="NZ_JAVRIE010000006.1"/>
</dbReference>
<evidence type="ECO:0000256" key="1">
    <source>
        <dbReference type="SAM" id="SignalP"/>
    </source>
</evidence>
<feature type="signal peptide" evidence="1">
    <location>
        <begin position="1"/>
        <end position="21"/>
    </location>
</feature>
<dbReference type="AlphaFoldDB" id="A0AAW8R3M6"/>
<sequence>MKAVLVFLSLIFLHLSSAANAVQALTSEQLKLIGEKIYLNETGGKAEHLVAWNDGESFASLGIGHFIWFPENLESPFTETFPGLISYFESRDVAVPQWLLAERDCPWQTKPAFYNAQNSEKMMSLRKLMASTFEQQVEFIYQRMQGALDTMLNELNDPVEKSLVNERFKALAETEAGMYALIDYVNFKGEGTADSEKYQGQGWGLLQVLLAMETDKKNINQAFTKACGDILTRRVENSPQQEVEQRWLAGWKRRCSTYSSFPN</sequence>
<feature type="chain" id="PRO_5043600303" evidence="1">
    <location>
        <begin position="22"/>
        <end position="263"/>
    </location>
</feature>
<comment type="caution">
    <text evidence="2">The sequence shown here is derived from an EMBL/GenBank/DDBJ whole genome shotgun (WGS) entry which is preliminary data.</text>
</comment>
<gene>
    <name evidence="2" type="ORF">RM544_14650</name>
</gene>
<accession>A0AAW8R3M6</accession>
<keyword evidence="3" id="KW-1185">Reference proteome</keyword>
<evidence type="ECO:0000313" key="2">
    <source>
        <dbReference type="EMBL" id="MDT0583787.1"/>
    </source>
</evidence>
<dbReference type="Proteomes" id="UP001249020">
    <property type="component" value="Unassembled WGS sequence"/>
</dbReference>
<name>A0AAW8R3M6_9ALTE</name>
<proteinExistence type="predicted"/>
<keyword evidence="1" id="KW-0732">Signal</keyword>